<dbReference type="EMBL" id="FLUB01000016">
    <property type="protein sequence ID" value="SBV64234.1"/>
    <property type="molecule type" value="Genomic_DNA"/>
</dbReference>
<evidence type="ECO:0000313" key="2">
    <source>
        <dbReference type="EMBL" id="SBV63126.1"/>
    </source>
</evidence>
<evidence type="ECO:0000313" key="3">
    <source>
        <dbReference type="EMBL" id="SBV64234.1"/>
    </source>
</evidence>
<accession>A0A212I8Z9</accession>
<organism evidence="2">
    <name type="scientific">uncultured Citrobacter sp</name>
    <dbReference type="NCBI Taxonomy" id="200446"/>
    <lineage>
        <taxon>Bacteria</taxon>
        <taxon>Pseudomonadati</taxon>
        <taxon>Pseudomonadota</taxon>
        <taxon>Gammaproteobacteria</taxon>
        <taxon>Enterobacterales</taxon>
        <taxon>Enterobacteriaceae</taxon>
        <taxon>Citrobacter</taxon>
        <taxon>environmental samples</taxon>
    </lineage>
</organism>
<dbReference type="EMBL" id="FLUA01000026">
    <property type="protein sequence ID" value="SBV63126.1"/>
    <property type="molecule type" value="Genomic_DNA"/>
</dbReference>
<evidence type="ECO:0008006" key="4">
    <source>
        <dbReference type="Google" id="ProtNLM"/>
    </source>
</evidence>
<proteinExistence type="predicted"/>
<keyword evidence="1" id="KW-0812">Transmembrane</keyword>
<reference evidence="2" key="1">
    <citation type="submission" date="2016-04" db="EMBL/GenBank/DDBJ databases">
        <authorList>
            <person name="Evans L.H."/>
            <person name="Alamgir A."/>
            <person name="Owens N."/>
            <person name="Weber N.D."/>
            <person name="Virtaneva K."/>
            <person name="Barbian K."/>
            <person name="Babar A."/>
            <person name="Rosenke K."/>
        </authorList>
    </citation>
    <scope>NUCLEOTIDE SEQUENCE</scope>
    <source>
        <strain evidence="2">86-2</strain>
        <strain evidence="3">92-3</strain>
    </source>
</reference>
<dbReference type="AlphaFoldDB" id="A0A212I8Z9"/>
<sequence length="92" mass="10450">MKNEIIKCPFCFKESQFGVRVCTGCHATINYGVVSPWLALLIGIVLLAIAFLIFAISQSFILTVVIYFASAIFLRFYLRKKFAHRAVFTHKS</sequence>
<keyword evidence="1" id="KW-1133">Transmembrane helix</keyword>
<feature type="transmembrane region" description="Helical" evidence="1">
    <location>
        <begin position="60"/>
        <end position="78"/>
    </location>
</feature>
<protein>
    <recommendedName>
        <fullName evidence="4">Transmembrane protein</fullName>
    </recommendedName>
</protein>
<feature type="transmembrane region" description="Helical" evidence="1">
    <location>
        <begin position="37"/>
        <end position="54"/>
    </location>
</feature>
<name>A0A212I8Z9_9ENTR</name>
<evidence type="ECO:0000256" key="1">
    <source>
        <dbReference type="SAM" id="Phobius"/>
    </source>
</evidence>
<gene>
    <name evidence="2" type="ORF">KL86CIT2_290076</name>
    <name evidence="3" type="ORF">KM92CIT3_40335</name>
</gene>
<keyword evidence="1" id="KW-0472">Membrane</keyword>